<protein>
    <recommendedName>
        <fullName evidence="3">Sulfotransferase family protein</fullName>
    </recommendedName>
</protein>
<dbReference type="InterPro" id="IPR027417">
    <property type="entry name" value="P-loop_NTPase"/>
</dbReference>
<organism evidence="1 2">
    <name type="scientific">Propylenella binzhouense</name>
    <dbReference type="NCBI Taxonomy" id="2555902"/>
    <lineage>
        <taxon>Bacteria</taxon>
        <taxon>Pseudomonadati</taxon>
        <taxon>Pseudomonadota</taxon>
        <taxon>Alphaproteobacteria</taxon>
        <taxon>Hyphomicrobiales</taxon>
        <taxon>Propylenellaceae</taxon>
        <taxon>Propylenella</taxon>
    </lineage>
</organism>
<keyword evidence="2" id="KW-1185">Reference proteome</keyword>
<evidence type="ECO:0000313" key="2">
    <source>
        <dbReference type="Proteomes" id="UP000773614"/>
    </source>
</evidence>
<dbReference type="Gene3D" id="3.40.50.300">
    <property type="entry name" value="P-loop containing nucleotide triphosphate hydrolases"/>
    <property type="match status" value="1"/>
</dbReference>
<gene>
    <name evidence="1" type="ORF">E4O86_14580</name>
</gene>
<proteinExistence type="predicted"/>
<reference evidence="1" key="1">
    <citation type="submission" date="2019-03" db="EMBL/GenBank/DDBJ databases">
        <title>Afifella sp. nov., isolated from activated sludge.</title>
        <authorList>
            <person name="Li Q."/>
            <person name="Liu Y."/>
        </authorList>
    </citation>
    <scope>NUCLEOTIDE SEQUENCE</scope>
    <source>
        <strain evidence="1">L72</strain>
    </source>
</reference>
<comment type="caution">
    <text evidence="1">The sequence shown here is derived from an EMBL/GenBank/DDBJ whole genome shotgun (WGS) entry which is preliminary data.</text>
</comment>
<dbReference type="SUPFAM" id="SSF52540">
    <property type="entry name" value="P-loop containing nucleoside triphosphate hydrolases"/>
    <property type="match status" value="1"/>
</dbReference>
<dbReference type="AlphaFoldDB" id="A0A964T5K6"/>
<evidence type="ECO:0000313" key="1">
    <source>
        <dbReference type="EMBL" id="MYZ48938.1"/>
    </source>
</evidence>
<evidence type="ECO:0008006" key="3">
    <source>
        <dbReference type="Google" id="ProtNLM"/>
    </source>
</evidence>
<name>A0A964T5K6_9HYPH</name>
<dbReference type="OrthoDB" id="8447154at2"/>
<dbReference type="RefSeq" id="WP_161141286.1">
    <property type="nucleotide sequence ID" value="NZ_SPKJ01000054.1"/>
</dbReference>
<accession>A0A964T5K6</accession>
<dbReference type="EMBL" id="SPKJ01000054">
    <property type="protein sequence ID" value="MYZ48938.1"/>
    <property type="molecule type" value="Genomic_DNA"/>
</dbReference>
<sequence length="348" mass="40709">MTRRRLILHVGPHKTGSTYLQKRLFDARPQLREHGLVYPEFGMSIFGHHDIVEFLRRTENPAAHPKAEEMRAALAEHEQLIVSTENFVFLDVARLTAFRTIFHDYDIIPVFFARSMAEIWPSHWQELIKHGSDETFLEYLATVNGWLNCFDLSQIRRGRQIEKLAQVFGFENLVVISYDNITRTGGDVFDFFWRHVLDLPQHSLPKENAAINASLPPEHVEGIRILNQFHRERLGRPAGVKLRIAYRNQQRQFEQGEQFAAFRNEFRKRCMKIRLARNDPAIMQDDLDLMERFGSKILNRYSDNQLLADHSGEKVVECGQRDWIFRSESLPLFEELYARFTTDLAPAA</sequence>
<dbReference type="Proteomes" id="UP000773614">
    <property type="component" value="Unassembled WGS sequence"/>
</dbReference>